<dbReference type="EMBL" id="JAEEGA010000019">
    <property type="protein sequence ID" value="MBP1043821.1"/>
    <property type="molecule type" value="Genomic_DNA"/>
</dbReference>
<reference evidence="13" key="1">
    <citation type="submission" date="2020-12" db="EMBL/GenBank/DDBJ databases">
        <title>Vagococcus allomyrinae sp. nov. and Enterococcus lavae sp. nov., isolated from the larvae of Allomyrina dichotoma.</title>
        <authorList>
            <person name="Lee S.D."/>
        </authorList>
    </citation>
    <scope>NUCLEOTIDE SEQUENCE</scope>
    <source>
        <strain evidence="13">BWB3-3</strain>
    </source>
</reference>
<evidence type="ECO:0000256" key="4">
    <source>
        <dbReference type="ARBA" id="ARBA00022553"/>
    </source>
</evidence>
<dbReference type="CDD" id="cd00082">
    <property type="entry name" value="HisKA"/>
    <property type="match status" value="1"/>
</dbReference>
<feature type="coiled-coil region" evidence="9">
    <location>
        <begin position="227"/>
        <end position="261"/>
    </location>
</feature>
<dbReference type="SUPFAM" id="SSF55874">
    <property type="entry name" value="ATPase domain of HSP90 chaperone/DNA topoisomerase II/histidine kinase"/>
    <property type="match status" value="1"/>
</dbReference>
<dbReference type="PANTHER" id="PTHR43047">
    <property type="entry name" value="TWO-COMPONENT HISTIDINE PROTEIN KINASE"/>
    <property type="match status" value="1"/>
</dbReference>
<name>A0A940PHS2_9ENTE</name>
<evidence type="ECO:0000256" key="2">
    <source>
        <dbReference type="ARBA" id="ARBA00004370"/>
    </source>
</evidence>
<dbReference type="Gene3D" id="6.10.340.10">
    <property type="match status" value="1"/>
</dbReference>
<dbReference type="InterPro" id="IPR003661">
    <property type="entry name" value="HisK_dim/P_dom"/>
</dbReference>
<evidence type="ECO:0000256" key="6">
    <source>
        <dbReference type="ARBA" id="ARBA00022777"/>
    </source>
</evidence>
<dbReference type="AlphaFoldDB" id="A0A940PHS2"/>
<evidence type="ECO:0000313" key="13">
    <source>
        <dbReference type="EMBL" id="MBP1043821.1"/>
    </source>
</evidence>
<dbReference type="PANTHER" id="PTHR43047:SF72">
    <property type="entry name" value="OSMOSENSING HISTIDINE PROTEIN KINASE SLN1"/>
    <property type="match status" value="1"/>
</dbReference>
<evidence type="ECO:0000256" key="5">
    <source>
        <dbReference type="ARBA" id="ARBA00022679"/>
    </source>
</evidence>
<keyword evidence="14" id="KW-1185">Reference proteome</keyword>
<dbReference type="RefSeq" id="WP_209531683.1">
    <property type="nucleotide sequence ID" value="NZ_JAEEGA010000019.1"/>
</dbReference>
<keyword evidence="4" id="KW-0597">Phosphoprotein</keyword>
<dbReference type="SUPFAM" id="SSF47384">
    <property type="entry name" value="Homodimeric domain of signal transducing histidine kinase"/>
    <property type="match status" value="1"/>
</dbReference>
<organism evidence="13 14">
    <name type="scientific">Vagococcus allomyrinae</name>
    <dbReference type="NCBI Taxonomy" id="2794353"/>
    <lineage>
        <taxon>Bacteria</taxon>
        <taxon>Bacillati</taxon>
        <taxon>Bacillota</taxon>
        <taxon>Bacilli</taxon>
        <taxon>Lactobacillales</taxon>
        <taxon>Enterococcaceae</taxon>
        <taxon>Vagococcus</taxon>
    </lineage>
</organism>
<dbReference type="Proteomes" id="UP000674938">
    <property type="component" value="Unassembled WGS sequence"/>
</dbReference>
<gene>
    <name evidence="13" type="ORF">I6N95_22590</name>
</gene>
<dbReference type="PROSITE" id="PS50885">
    <property type="entry name" value="HAMP"/>
    <property type="match status" value="1"/>
</dbReference>
<dbReference type="InterPro" id="IPR036097">
    <property type="entry name" value="HisK_dim/P_sf"/>
</dbReference>
<dbReference type="CDD" id="cd06225">
    <property type="entry name" value="HAMP"/>
    <property type="match status" value="1"/>
</dbReference>
<dbReference type="InterPro" id="IPR003660">
    <property type="entry name" value="HAMP_dom"/>
</dbReference>
<evidence type="ECO:0000313" key="14">
    <source>
        <dbReference type="Proteomes" id="UP000674938"/>
    </source>
</evidence>
<dbReference type="InterPro" id="IPR005467">
    <property type="entry name" value="His_kinase_dom"/>
</dbReference>
<dbReference type="Gene3D" id="1.10.287.130">
    <property type="match status" value="1"/>
</dbReference>
<dbReference type="EC" id="2.7.13.3" evidence="3"/>
<protein>
    <recommendedName>
        <fullName evidence="3">histidine kinase</fullName>
        <ecNumber evidence="3">2.7.13.3</ecNumber>
    </recommendedName>
</protein>
<keyword evidence="7" id="KW-0902">Two-component regulatory system</keyword>
<dbReference type="GO" id="GO:0009927">
    <property type="term" value="F:histidine phosphotransfer kinase activity"/>
    <property type="evidence" value="ECO:0007669"/>
    <property type="project" value="TreeGrafter"/>
</dbReference>
<dbReference type="SMART" id="SM00304">
    <property type="entry name" value="HAMP"/>
    <property type="match status" value="1"/>
</dbReference>
<dbReference type="GO" id="GO:0000155">
    <property type="term" value="F:phosphorelay sensor kinase activity"/>
    <property type="evidence" value="ECO:0007669"/>
    <property type="project" value="InterPro"/>
</dbReference>
<evidence type="ECO:0000256" key="7">
    <source>
        <dbReference type="ARBA" id="ARBA00023012"/>
    </source>
</evidence>
<keyword evidence="5" id="KW-0808">Transferase</keyword>
<comment type="caution">
    <text evidence="13">The sequence shown here is derived from an EMBL/GenBank/DDBJ whole genome shotgun (WGS) entry which is preliminary data.</text>
</comment>
<proteinExistence type="predicted"/>
<keyword evidence="9" id="KW-0175">Coiled coil</keyword>
<feature type="transmembrane region" description="Helical" evidence="10">
    <location>
        <begin position="174"/>
        <end position="193"/>
    </location>
</feature>
<feature type="domain" description="Histidine kinase" evidence="11">
    <location>
        <begin position="261"/>
        <end position="477"/>
    </location>
</feature>
<dbReference type="Pfam" id="PF00672">
    <property type="entry name" value="HAMP"/>
    <property type="match status" value="1"/>
</dbReference>
<evidence type="ECO:0000256" key="3">
    <source>
        <dbReference type="ARBA" id="ARBA00012438"/>
    </source>
</evidence>
<evidence type="ECO:0000256" key="8">
    <source>
        <dbReference type="ARBA" id="ARBA00023136"/>
    </source>
</evidence>
<evidence type="ECO:0000256" key="1">
    <source>
        <dbReference type="ARBA" id="ARBA00000085"/>
    </source>
</evidence>
<sequence length="489" mass="55868">MRYLFQQMIAFWAIILTILIVVGVSFTQFTKRTILTNTYDQMQAYADSIQENSQEDPGMLNNSLLLTELALKNQNINFFYINADKVVEYPSEKQGQQVNFISKSNWKKVQNGEGVSTSVEFTTSTNSKIHMAMVLKPLFIINKSTNESQFYGTIAVLQPTSNIENSMSGLTENLFKAFLISSIFSLIFSYMLAQFQVNRINRMKKAARQIAEGNFDVNLEVKSNDELDELATDFNRMAQALKESNEEIERQEDRRRQFMADAAHEMRTPLTTINGLLEGIAYNAIPKDQEEKCIQLMRNETTRLIRLVNENLDYEKIRTNQISMVIQKFSATDTLKQVVQQLQGKAEASGNQLSLTTTDEIEVYADYDRFVQIMVNIIQNAIQFTQDGEITVSVERGYLETTVKISDTGIGMTEEEVQNIWERYYKVDPSRKNTKYGESGLGLSIVHQLVKLHKGTITVESEKDVGTTFNVTFPDEEARELIEEPKESN</sequence>
<dbReference type="FunFam" id="3.30.565.10:FF:000006">
    <property type="entry name" value="Sensor histidine kinase WalK"/>
    <property type="match status" value="1"/>
</dbReference>
<evidence type="ECO:0000259" key="12">
    <source>
        <dbReference type="PROSITE" id="PS50885"/>
    </source>
</evidence>
<dbReference type="Pfam" id="PF02518">
    <property type="entry name" value="HATPase_c"/>
    <property type="match status" value="1"/>
</dbReference>
<dbReference type="InterPro" id="IPR036890">
    <property type="entry name" value="HATPase_C_sf"/>
</dbReference>
<dbReference type="PRINTS" id="PR00344">
    <property type="entry name" value="BCTRLSENSOR"/>
</dbReference>
<dbReference type="SMART" id="SM00388">
    <property type="entry name" value="HisKA"/>
    <property type="match status" value="1"/>
</dbReference>
<comment type="catalytic activity">
    <reaction evidence="1">
        <text>ATP + protein L-histidine = ADP + protein N-phospho-L-histidine.</text>
        <dbReference type="EC" id="2.7.13.3"/>
    </reaction>
</comment>
<feature type="transmembrane region" description="Helical" evidence="10">
    <location>
        <begin position="9"/>
        <end position="29"/>
    </location>
</feature>
<dbReference type="PROSITE" id="PS50109">
    <property type="entry name" value="HIS_KIN"/>
    <property type="match status" value="1"/>
</dbReference>
<dbReference type="SMART" id="SM00387">
    <property type="entry name" value="HATPase_c"/>
    <property type="match status" value="1"/>
</dbReference>
<keyword evidence="6 13" id="KW-0418">Kinase</keyword>
<dbReference type="InterPro" id="IPR004358">
    <property type="entry name" value="Sig_transdc_His_kin-like_C"/>
</dbReference>
<dbReference type="InterPro" id="IPR003594">
    <property type="entry name" value="HATPase_dom"/>
</dbReference>
<comment type="subcellular location">
    <subcellularLocation>
        <location evidence="2">Membrane</location>
    </subcellularLocation>
</comment>
<dbReference type="Gene3D" id="3.30.565.10">
    <property type="entry name" value="Histidine kinase-like ATPase, C-terminal domain"/>
    <property type="match status" value="1"/>
</dbReference>
<feature type="domain" description="HAMP" evidence="12">
    <location>
        <begin position="194"/>
        <end position="246"/>
    </location>
</feature>
<keyword evidence="10" id="KW-0812">Transmembrane</keyword>
<dbReference type="FunFam" id="1.10.287.130:FF:000001">
    <property type="entry name" value="Two-component sensor histidine kinase"/>
    <property type="match status" value="1"/>
</dbReference>
<evidence type="ECO:0000256" key="9">
    <source>
        <dbReference type="SAM" id="Coils"/>
    </source>
</evidence>
<keyword evidence="8 10" id="KW-0472">Membrane</keyword>
<evidence type="ECO:0000256" key="10">
    <source>
        <dbReference type="SAM" id="Phobius"/>
    </source>
</evidence>
<dbReference type="GO" id="GO:0005886">
    <property type="term" value="C:plasma membrane"/>
    <property type="evidence" value="ECO:0007669"/>
    <property type="project" value="TreeGrafter"/>
</dbReference>
<dbReference type="Pfam" id="PF00512">
    <property type="entry name" value="HisKA"/>
    <property type="match status" value="1"/>
</dbReference>
<dbReference type="SUPFAM" id="SSF158472">
    <property type="entry name" value="HAMP domain-like"/>
    <property type="match status" value="1"/>
</dbReference>
<keyword evidence="10" id="KW-1133">Transmembrane helix</keyword>
<evidence type="ECO:0000259" key="11">
    <source>
        <dbReference type="PROSITE" id="PS50109"/>
    </source>
</evidence>
<accession>A0A940PHS2</accession>